<dbReference type="SUPFAM" id="SSF56349">
    <property type="entry name" value="DNA breaking-rejoining enzymes"/>
    <property type="match status" value="1"/>
</dbReference>
<dbReference type="PANTHER" id="PTHR30629">
    <property type="entry name" value="PROPHAGE INTEGRASE"/>
    <property type="match status" value="1"/>
</dbReference>
<protein>
    <submittedName>
        <fullName evidence="8">Tyrosine-type recombinase/integrase</fullName>
    </submittedName>
</protein>
<proteinExistence type="inferred from homology"/>
<evidence type="ECO:0000256" key="2">
    <source>
        <dbReference type="ARBA" id="ARBA00022908"/>
    </source>
</evidence>
<evidence type="ECO:0000256" key="3">
    <source>
        <dbReference type="ARBA" id="ARBA00023125"/>
    </source>
</evidence>
<evidence type="ECO:0000259" key="7">
    <source>
        <dbReference type="PROSITE" id="PS51900"/>
    </source>
</evidence>
<dbReference type="InterPro" id="IPR053876">
    <property type="entry name" value="Phage_int_M"/>
</dbReference>
<dbReference type="Gene3D" id="1.10.150.130">
    <property type="match status" value="1"/>
</dbReference>
<dbReference type="PROSITE" id="PS51898">
    <property type="entry name" value="TYR_RECOMBINASE"/>
    <property type="match status" value="1"/>
</dbReference>
<gene>
    <name evidence="8" type="ORF">GR257_12590</name>
</gene>
<keyword evidence="3 5" id="KW-0238">DNA-binding</keyword>
<comment type="caution">
    <text evidence="8">The sequence shown here is derived from an EMBL/GenBank/DDBJ whole genome shotgun (WGS) entry which is preliminary data.</text>
</comment>
<dbReference type="Gene3D" id="3.30.160.390">
    <property type="entry name" value="Integrase, DNA-binding domain"/>
    <property type="match status" value="1"/>
</dbReference>
<dbReference type="PROSITE" id="PS51900">
    <property type="entry name" value="CB"/>
    <property type="match status" value="1"/>
</dbReference>
<dbReference type="InterPro" id="IPR002104">
    <property type="entry name" value="Integrase_catalytic"/>
</dbReference>
<dbReference type="InterPro" id="IPR010998">
    <property type="entry name" value="Integrase_recombinase_N"/>
</dbReference>
<dbReference type="GO" id="GO:0006310">
    <property type="term" value="P:DNA recombination"/>
    <property type="evidence" value="ECO:0007669"/>
    <property type="project" value="UniProtKB-KW"/>
</dbReference>
<dbReference type="InterPro" id="IPR013762">
    <property type="entry name" value="Integrase-like_cat_sf"/>
</dbReference>
<name>A0A7K3VEV0_RHILE</name>
<evidence type="ECO:0000313" key="8">
    <source>
        <dbReference type="EMBL" id="NEK15690.1"/>
    </source>
</evidence>
<dbReference type="PANTHER" id="PTHR30629:SF2">
    <property type="entry name" value="PROPHAGE INTEGRASE INTS-RELATED"/>
    <property type="match status" value="1"/>
</dbReference>
<dbReference type="Proteomes" id="UP000471705">
    <property type="component" value="Unassembled WGS sequence"/>
</dbReference>
<dbReference type="Gene3D" id="1.10.443.10">
    <property type="entry name" value="Intergrase catalytic core"/>
    <property type="match status" value="1"/>
</dbReference>
<dbReference type="InterPro" id="IPR025166">
    <property type="entry name" value="Integrase_DNA_bind_dom"/>
</dbReference>
<keyword evidence="2" id="KW-0229">DNA integration</keyword>
<dbReference type="InterPro" id="IPR044068">
    <property type="entry name" value="CB"/>
</dbReference>
<dbReference type="InterPro" id="IPR038488">
    <property type="entry name" value="Integrase_DNA-bd_sf"/>
</dbReference>
<dbReference type="GO" id="GO:0015074">
    <property type="term" value="P:DNA integration"/>
    <property type="evidence" value="ECO:0007669"/>
    <property type="project" value="UniProtKB-KW"/>
</dbReference>
<reference evidence="8 9" key="1">
    <citation type="submission" date="2019-12" db="EMBL/GenBank/DDBJ databases">
        <title>Rhizobium genotypes associated with high levels of biological nitrogen fixation by grain legumes in a temperate-maritime cropping system.</title>
        <authorList>
            <person name="Maluk M."/>
            <person name="Francesc Ferrando Molina F."/>
            <person name="Lopez Del Egido L."/>
            <person name="Lafos M."/>
            <person name="Langarica-Fuentes A."/>
            <person name="Gebre Yohannes G."/>
            <person name="Young M.W."/>
            <person name="Martin P."/>
            <person name="Gantlett R."/>
            <person name="Kenicer G."/>
            <person name="Hawes C."/>
            <person name="Begg G.S."/>
            <person name="Quilliam R.S."/>
            <person name="Squire G.R."/>
            <person name="Poole P.S."/>
            <person name="Young P.W."/>
            <person name="Iannetta P.M."/>
            <person name="James E.K."/>
        </authorList>
    </citation>
    <scope>NUCLEOTIDE SEQUENCE [LARGE SCALE GENOMIC DNA]</scope>
    <source>
        <strain evidence="8 9">JHI54</strain>
    </source>
</reference>
<dbReference type="AlphaFoldDB" id="A0A7K3VEV0"/>
<dbReference type="Pfam" id="PF00589">
    <property type="entry name" value="Phage_integrase"/>
    <property type="match status" value="1"/>
</dbReference>
<evidence type="ECO:0000256" key="1">
    <source>
        <dbReference type="ARBA" id="ARBA00008857"/>
    </source>
</evidence>
<dbReference type="CDD" id="cd00801">
    <property type="entry name" value="INT_P4_C"/>
    <property type="match status" value="1"/>
</dbReference>
<dbReference type="Pfam" id="PF22022">
    <property type="entry name" value="Phage_int_M"/>
    <property type="match status" value="1"/>
</dbReference>
<accession>A0A7K3VEV0</accession>
<dbReference type="InterPro" id="IPR050808">
    <property type="entry name" value="Phage_Integrase"/>
</dbReference>
<organism evidence="8 9">
    <name type="scientific">Rhizobium leguminosarum</name>
    <dbReference type="NCBI Taxonomy" id="384"/>
    <lineage>
        <taxon>Bacteria</taxon>
        <taxon>Pseudomonadati</taxon>
        <taxon>Pseudomonadota</taxon>
        <taxon>Alphaproteobacteria</taxon>
        <taxon>Hyphomicrobiales</taxon>
        <taxon>Rhizobiaceae</taxon>
        <taxon>Rhizobium/Agrobacterium group</taxon>
        <taxon>Rhizobium</taxon>
    </lineage>
</organism>
<evidence type="ECO:0000256" key="4">
    <source>
        <dbReference type="ARBA" id="ARBA00023172"/>
    </source>
</evidence>
<sequence>MASLNRRPEKSLTAQFVKNASTPGKYFDGHGLFLRVDDGGGRYWVQRIVIRGKRREIGLGPASLIPLAEARAAAVENRKTARAGGDPIADKKQAKSILTFKEATQRVHVELSPTWKNPKDRAAFLATLEKYAFGKFGTVLVSEITSADVRKVILDARKVAPEVARKLTFRISAVFKWAIAEGMRKDNPALAGALALPKQEKSKGQRKALPYEEVNGCIAAVAASSATAATKLAIEFVILSACRSGEVRGAVWSEFDLDAKVWTIPAERMKMGREHRVPLSPRVLQILEEAKKLGDGDGFVFPGTKAAKQLSDMTLSKLVKELGYAVDVHGFRASFRTWAQERTNFPREIAEAALAHVAGDAVERAYARSDVFQKRRKMMDAWAAFVADKRSAGIVRIA</sequence>
<comment type="similarity">
    <text evidence="1">Belongs to the 'phage' integrase family.</text>
</comment>
<dbReference type="GO" id="GO:0003677">
    <property type="term" value="F:DNA binding"/>
    <property type="evidence" value="ECO:0007669"/>
    <property type="project" value="UniProtKB-UniRule"/>
</dbReference>
<feature type="domain" description="Tyr recombinase" evidence="6">
    <location>
        <begin position="204"/>
        <end position="380"/>
    </location>
</feature>
<dbReference type="InterPro" id="IPR011010">
    <property type="entry name" value="DNA_brk_join_enz"/>
</dbReference>
<keyword evidence="4" id="KW-0233">DNA recombination</keyword>
<evidence type="ECO:0000313" key="9">
    <source>
        <dbReference type="Proteomes" id="UP000471705"/>
    </source>
</evidence>
<dbReference type="RefSeq" id="WP_164046878.1">
    <property type="nucleotide sequence ID" value="NZ_WUFV01000005.1"/>
</dbReference>
<feature type="domain" description="Core-binding (CB)" evidence="7">
    <location>
        <begin position="98"/>
        <end position="179"/>
    </location>
</feature>
<evidence type="ECO:0000256" key="5">
    <source>
        <dbReference type="PROSITE-ProRule" id="PRU01248"/>
    </source>
</evidence>
<dbReference type="Pfam" id="PF13356">
    <property type="entry name" value="Arm-DNA-bind_3"/>
    <property type="match status" value="1"/>
</dbReference>
<evidence type="ECO:0000259" key="6">
    <source>
        <dbReference type="PROSITE" id="PS51898"/>
    </source>
</evidence>
<dbReference type="EMBL" id="WUFV01000005">
    <property type="protein sequence ID" value="NEK15690.1"/>
    <property type="molecule type" value="Genomic_DNA"/>
</dbReference>